<reference evidence="1 3" key="1">
    <citation type="journal article" date="2018" name="Biodegradation">
        <title>1,4-Dioxane degradation characteristics of Rhodococcus aetherivorans JCM 14343.</title>
        <authorList>
            <person name="Inoue D."/>
            <person name="Tsunoda T."/>
            <person name="Yamamoto N."/>
            <person name="Ike M."/>
            <person name="Sei K."/>
        </authorList>
    </citation>
    <scope>NUCLEOTIDE SEQUENCE [LARGE SCALE GENOMIC DNA]</scope>
    <source>
        <strain evidence="1 3">JCM 14343</strain>
    </source>
</reference>
<sequence>MTVRLRVRDIDAVQHLRVPYMIDAGTNGLLMIHSGWLMFDLSAEDSGQHVDILSFVPYADDTIQTFARQDVAVPMVSASMTSLHVRDTGAILAVDSAVVGLEQRQFTGIQGSPFVLVMRAKAYVREGGVGRMAYQVTWQLQRDRTGRATGLGQPIDPGNTRP</sequence>
<dbReference type="Proteomes" id="UP001163947">
    <property type="component" value="Chromosome"/>
</dbReference>
<dbReference type="Proteomes" id="UP000325466">
    <property type="component" value="Unassembled WGS sequence"/>
</dbReference>
<proteinExistence type="predicted"/>
<dbReference type="GeneID" id="83619595"/>
<name>N1MBZ0_9NOCA</name>
<dbReference type="EMBL" id="CP106982">
    <property type="protein sequence ID" value="UYF94988.1"/>
    <property type="molecule type" value="Genomic_DNA"/>
</dbReference>
<evidence type="ECO:0000313" key="3">
    <source>
        <dbReference type="Proteomes" id="UP000325466"/>
    </source>
</evidence>
<evidence type="ECO:0000313" key="4">
    <source>
        <dbReference type="Proteomes" id="UP001163947"/>
    </source>
</evidence>
<dbReference type="AlphaFoldDB" id="N1MBZ0"/>
<evidence type="ECO:0000313" key="2">
    <source>
        <dbReference type="EMBL" id="UYF94988.1"/>
    </source>
</evidence>
<reference evidence="1" key="2">
    <citation type="submission" date="2019-10" db="EMBL/GenBank/DDBJ databases">
        <title>Draft genome sequence of Rhodococcus aetherivorans JCM 14343.</title>
        <authorList>
            <person name="Inoue D."/>
            <person name="Nakazawa M."/>
            <person name="Yamamoto N."/>
            <person name="Sei K."/>
            <person name="Ike M."/>
        </authorList>
    </citation>
    <scope>NUCLEOTIDE SEQUENCE</scope>
    <source>
        <strain evidence="1">JCM 14343</strain>
    </source>
</reference>
<accession>A0A5M3YFG4</accession>
<protein>
    <submittedName>
        <fullName evidence="2">Uncharacterized protein</fullName>
    </submittedName>
</protein>
<evidence type="ECO:0000313" key="1">
    <source>
        <dbReference type="EMBL" id="GES38641.1"/>
    </source>
</evidence>
<reference evidence="2" key="3">
    <citation type="submission" date="2022-09" db="EMBL/GenBank/DDBJ databases">
        <title>The genome sequence of Rhodococcus aetherivorans N1.</title>
        <authorList>
            <person name="Jiang W."/>
        </authorList>
    </citation>
    <scope>NUCLEOTIDE SEQUENCE</scope>
    <source>
        <strain evidence="2">N1</strain>
    </source>
</reference>
<dbReference type="RefSeq" id="WP_006939926.1">
    <property type="nucleotide sequence ID" value="NZ_BAAAYP010000031.1"/>
</dbReference>
<gene>
    <name evidence="2" type="ORF">OCS65_04220</name>
    <name evidence="1" type="ORF">RAJCM14343_3906</name>
</gene>
<organism evidence="2 4">
    <name type="scientific">Rhodococcus aetherivorans</name>
    <dbReference type="NCBI Taxonomy" id="191292"/>
    <lineage>
        <taxon>Bacteria</taxon>
        <taxon>Bacillati</taxon>
        <taxon>Actinomycetota</taxon>
        <taxon>Actinomycetes</taxon>
        <taxon>Mycobacteriales</taxon>
        <taxon>Nocardiaceae</taxon>
        <taxon>Rhodococcus</taxon>
    </lineage>
</organism>
<accession>N1MBZ0</accession>
<dbReference type="EMBL" id="BLAH01000095">
    <property type="protein sequence ID" value="GES38641.1"/>
    <property type="molecule type" value="Genomic_DNA"/>
</dbReference>
<keyword evidence="3" id="KW-1185">Reference proteome</keyword>